<dbReference type="Pfam" id="PF02834">
    <property type="entry name" value="LigT_PEase"/>
    <property type="match status" value="2"/>
</dbReference>
<sequence>MKNGGVFFLVRAFYAVEVTNQDVIHNLLGFQDELLRTGGAGLKPVERENLHITLLFLGEIDENAVALASEALNSIELKPFEVEFNGAGYFPGGGRINVIWVGVKTGAEELKTIHTFLKRNLSRLRLEDEKFVPHLTVCRVKFIQNKNSLLQTISKNADKYFGKQNVEKIVLKKSVLTSTGPVYSDLAVKHL</sequence>
<keyword evidence="1 2" id="KW-0378">Hydrolase</keyword>
<dbReference type="AlphaFoldDB" id="A0A7C5Y5V8"/>
<feature type="short sequence motif" description="HXTX 2" evidence="2">
    <location>
        <begin position="134"/>
        <end position="137"/>
    </location>
</feature>
<comment type="caution">
    <text evidence="4">The sequence shown here is derived from an EMBL/GenBank/DDBJ whole genome shotgun (WGS) entry which is preliminary data.</text>
</comment>
<evidence type="ECO:0000256" key="1">
    <source>
        <dbReference type="ARBA" id="ARBA00022801"/>
    </source>
</evidence>
<organism evidence="4">
    <name type="scientific">Caldiarchaeum subterraneum</name>
    <dbReference type="NCBI Taxonomy" id="311458"/>
    <lineage>
        <taxon>Archaea</taxon>
        <taxon>Nitrososphaerota</taxon>
        <taxon>Candidatus Caldarchaeales</taxon>
        <taxon>Candidatus Caldarchaeaceae</taxon>
        <taxon>Candidatus Caldarchaeum</taxon>
    </lineage>
</organism>
<feature type="active site" description="Proton donor" evidence="2">
    <location>
        <position position="51"/>
    </location>
</feature>
<feature type="short sequence motif" description="HXTX 1" evidence="2">
    <location>
        <begin position="51"/>
        <end position="54"/>
    </location>
</feature>
<dbReference type="PANTHER" id="PTHR35561:SF1">
    <property type="entry name" value="RNA 2',3'-CYCLIC PHOSPHODIESTERASE"/>
    <property type="match status" value="1"/>
</dbReference>
<evidence type="ECO:0000313" key="4">
    <source>
        <dbReference type="EMBL" id="HHR40977.1"/>
    </source>
</evidence>
<dbReference type="InterPro" id="IPR004175">
    <property type="entry name" value="RNA_CPDase"/>
</dbReference>
<dbReference type="InterPro" id="IPR009097">
    <property type="entry name" value="Cyclic_Pdiesterase"/>
</dbReference>
<dbReference type="NCBIfam" id="TIGR02258">
    <property type="entry name" value="2_5_ligase"/>
    <property type="match status" value="1"/>
</dbReference>
<evidence type="ECO:0000259" key="3">
    <source>
        <dbReference type="Pfam" id="PF02834"/>
    </source>
</evidence>
<accession>A0A7C5Y5V8</accession>
<dbReference type="SUPFAM" id="SSF55144">
    <property type="entry name" value="LigT-like"/>
    <property type="match status" value="1"/>
</dbReference>
<dbReference type="PANTHER" id="PTHR35561">
    <property type="entry name" value="RNA 2',3'-CYCLIC PHOSPHODIESTERASE"/>
    <property type="match status" value="1"/>
</dbReference>
<name>A0A7C5Y5V8_CALS0</name>
<comment type="catalytic activity">
    <reaction evidence="2">
        <text>a 3'-end 2',3'-cyclophospho-ribonucleotide-RNA + H2O = a 3'-end 2'-phospho-ribonucleotide-RNA + H(+)</text>
        <dbReference type="Rhea" id="RHEA:11828"/>
        <dbReference type="Rhea" id="RHEA-COMP:10464"/>
        <dbReference type="Rhea" id="RHEA-COMP:17353"/>
        <dbReference type="ChEBI" id="CHEBI:15377"/>
        <dbReference type="ChEBI" id="CHEBI:15378"/>
        <dbReference type="ChEBI" id="CHEBI:83064"/>
        <dbReference type="ChEBI" id="CHEBI:173113"/>
        <dbReference type="EC" id="3.1.4.58"/>
    </reaction>
</comment>
<feature type="domain" description="Phosphoesterase HXTX" evidence="3">
    <location>
        <begin position="22"/>
        <end position="100"/>
    </location>
</feature>
<dbReference type="GO" id="GO:0008664">
    <property type="term" value="F:RNA 2',3'-cyclic 3'-phosphodiesterase activity"/>
    <property type="evidence" value="ECO:0007669"/>
    <property type="project" value="UniProtKB-EC"/>
</dbReference>
<feature type="domain" description="Phosphoesterase HXTX" evidence="3">
    <location>
        <begin position="103"/>
        <end position="183"/>
    </location>
</feature>
<proteinExistence type="inferred from homology"/>
<dbReference type="EMBL" id="DRXS01000217">
    <property type="protein sequence ID" value="HHR40977.1"/>
    <property type="molecule type" value="Genomic_DNA"/>
</dbReference>
<dbReference type="GO" id="GO:0004113">
    <property type="term" value="F:2',3'-cyclic-nucleotide 3'-phosphodiesterase activity"/>
    <property type="evidence" value="ECO:0007669"/>
    <property type="project" value="InterPro"/>
</dbReference>
<comment type="function">
    <text evidence="2">Hydrolyzes RNA 2',3'-cyclic phosphodiester to an RNA 2'-phosphomonoester.</text>
</comment>
<dbReference type="EC" id="3.1.4.58" evidence="2"/>
<reference evidence="4" key="1">
    <citation type="journal article" date="2020" name="mSystems">
        <title>Genome- and Community-Level Interaction Insights into Carbon Utilization and Element Cycling Functions of Hydrothermarchaeota in Hydrothermal Sediment.</title>
        <authorList>
            <person name="Zhou Z."/>
            <person name="Liu Y."/>
            <person name="Xu W."/>
            <person name="Pan J."/>
            <person name="Luo Z.H."/>
            <person name="Li M."/>
        </authorList>
    </citation>
    <scope>NUCLEOTIDE SEQUENCE [LARGE SCALE GENOMIC DNA]</scope>
    <source>
        <strain evidence="4">SpSt-1084</strain>
    </source>
</reference>
<comment type="similarity">
    <text evidence="2">Belongs to the 2H phosphoesterase superfamily. ThpR family.</text>
</comment>
<dbReference type="HAMAP" id="MF_01940">
    <property type="entry name" value="RNA_CPDase"/>
    <property type="match status" value="1"/>
</dbReference>
<dbReference type="InterPro" id="IPR014051">
    <property type="entry name" value="Phosphoesterase_HXTX"/>
</dbReference>
<evidence type="ECO:0000256" key="2">
    <source>
        <dbReference type="HAMAP-Rule" id="MF_01940"/>
    </source>
</evidence>
<gene>
    <name evidence="4" type="primary">thpR</name>
    <name evidence="4" type="ORF">ENM42_04010</name>
</gene>
<protein>
    <recommendedName>
        <fullName evidence="2">RNA 2',3'-cyclic phosphodiesterase</fullName>
        <shortName evidence="2">RNA 2',3'-CPDase</shortName>
        <ecNumber evidence="2">3.1.4.58</ecNumber>
    </recommendedName>
</protein>
<dbReference type="Gene3D" id="3.90.1140.10">
    <property type="entry name" value="Cyclic phosphodiesterase"/>
    <property type="match status" value="1"/>
</dbReference>
<feature type="active site" description="Proton acceptor" evidence="2">
    <location>
        <position position="134"/>
    </location>
</feature>